<sequence>MMRAPDMPGLALLRYRAADYQVLRPGRFVICAVSGAEIPLGELAYWSEARQEAYRSALEATRALATS</sequence>
<organism evidence="1 2">
    <name type="scientific">Sphingobium lignivorans</name>
    <dbReference type="NCBI Taxonomy" id="2735886"/>
    <lineage>
        <taxon>Bacteria</taxon>
        <taxon>Pseudomonadati</taxon>
        <taxon>Pseudomonadota</taxon>
        <taxon>Alphaproteobacteria</taxon>
        <taxon>Sphingomonadales</taxon>
        <taxon>Sphingomonadaceae</taxon>
        <taxon>Sphingobium</taxon>
    </lineage>
</organism>
<gene>
    <name evidence="1" type="ORF">HNP60_003182</name>
</gene>
<accession>A0ABR6NIU4</accession>
<dbReference type="Pfam" id="PF09866">
    <property type="entry name" value="DUF2093"/>
    <property type="match status" value="1"/>
</dbReference>
<proteinExistence type="predicted"/>
<protein>
    <recommendedName>
        <fullName evidence="3">DUF2093 domain-containing protein</fullName>
    </recommendedName>
</protein>
<evidence type="ECO:0008006" key="3">
    <source>
        <dbReference type="Google" id="ProtNLM"/>
    </source>
</evidence>
<name>A0ABR6NIU4_9SPHN</name>
<comment type="caution">
    <text evidence="1">The sequence shown here is derived from an EMBL/GenBank/DDBJ whole genome shotgun (WGS) entry which is preliminary data.</text>
</comment>
<reference evidence="1 2" key="1">
    <citation type="submission" date="2020-08" db="EMBL/GenBank/DDBJ databases">
        <title>Exploring microbial biodiversity for novel pathways involved in the catabolism of aromatic compounds derived from lignin.</title>
        <authorList>
            <person name="Elkins J."/>
        </authorList>
    </citation>
    <scope>NUCLEOTIDE SEQUENCE [LARGE SCALE GENOMIC DNA]</scope>
    <source>
        <strain evidence="1 2">B1D3A</strain>
    </source>
</reference>
<keyword evidence="2" id="KW-1185">Reference proteome</keyword>
<dbReference type="EMBL" id="JACHKA010000001">
    <property type="protein sequence ID" value="MBB5987208.1"/>
    <property type="molecule type" value="Genomic_DNA"/>
</dbReference>
<evidence type="ECO:0000313" key="2">
    <source>
        <dbReference type="Proteomes" id="UP001138540"/>
    </source>
</evidence>
<dbReference type="Proteomes" id="UP001138540">
    <property type="component" value="Unassembled WGS sequence"/>
</dbReference>
<evidence type="ECO:0000313" key="1">
    <source>
        <dbReference type="EMBL" id="MBB5987208.1"/>
    </source>
</evidence>
<dbReference type="InterPro" id="IPR018661">
    <property type="entry name" value="DUF2093"/>
</dbReference>